<accession>A0A8H7B0N8</accession>
<evidence type="ECO:0000259" key="1">
    <source>
        <dbReference type="Pfam" id="PF06985"/>
    </source>
</evidence>
<dbReference type="AlphaFoldDB" id="A0A8H7B0N8"/>
<reference evidence="2" key="2">
    <citation type="submission" date="2020-08" db="EMBL/GenBank/DDBJ databases">
        <title>Draft Genome Sequence of Cumin Blight Pathogen Alternaria burnsii.</title>
        <authorList>
            <person name="Feng Z."/>
        </authorList>
    </citation>
    <scope>NUCLEOTIDE SEQUENCE</scope>
    <source>
        <strain evidence="2">CBS107.38</strain>
    </source>
</reference>
<dbReference type="RefSeq" id="XP_038785304.1">
    <property type="nucleotide sequence ID" value="XM_038931832.1"/>
</dbReference>
<evidence type="ECO:0000313" key="3">
    <source>
        <dbReference type="Proteomes" id="UP000596902"/>
    </source>
</evidence>
<dbReference type="Proteomes" id="UP000596902">
    <property type="component" value="Unassembled WGS sequence"/>
</dbReference>
<feature type="domain" description="Heterokaryon incompatibility" evidence="1">
    <location>
        <begin position="198"/>
        <end position="372"/>
    </location>
</feature>
<proteinExistence type="predicted"/>
<comment type="caution">
    <text evidence="2">The sequence shown here is derived from an EMBL/GenBank/DDBJ whole genome shotgun (WGS) entry which is preliminary data.</text>
</comment>
<evidence type="ECO:0000313" key="2">
    <source>
        <dbReference type="EMBL" id="KAF7675022.1"/>
    </source>
</evidence>
<dbReference type="PANTHER" id="PTHR33112">
    <property type="entry name" value="DOMAIN PROTEIN, PUTATIVE-RELATED"/>
    <property type="match status" value="1"/>
</dbReference>
<reference evidence="2" key="1">
    <citation type="submission" date="2020-01" db="EMBL/GenBank/DDBJ databases">
        <authorList>
            <person name="Feng Z.H.Z."/>
        </authorList>
    </citation>
    <scope>NUCLEOTIDE SEQUENCE</scope>
    <source>
        <strain evidence="2">CBS107.38</strain>
    </source>
</reference>
<keyword evidence="3" id="KW-1185">Reference proteome</keyword>
<dbReference type="EMBL" id="JAAABM010000009">
    <property type="protein sequence ID" value="KAF7675022.1"/>
    <property type="molecule type" value="Genomic_DNA"/>
</dbReference>
<dbReference type="Pfam" id="PF06985">
    <property type="entry name" value="HET"/>
    <property type="match status" value="1"/>
</dbReference>
<organism evidence="2 3">
    <name type="scientific">Alternaria burnsii</name>
    <dbReference type="NCBI Taxonomy" id="1187904"/>
    <lineage>
        <taxon>Eukaryota</taxon>
        <taxon>Fungi</taxon>
        <taxon>Dikarya</taxon>
        <taxon>Ascomycota</taxon>
        <taxon>Pezizomycotina</taxon>
        <taxon>Dothideomycetes</taxon>
        <taxon>Pleosporomycetidae</taxon>
        <taxon>Pleosporales</taxon>
        <taxon>Pleosporineae</taxon>
        <taxon>Pleosporaceae</taxon>
        <taxon>Alternaria</taxon>
        <taxon>Alternaria sect. Alternaria</taxon>
    </lineage>
</organism>
<gene>
    <name evidence="2" type="ORF">GT037_006785</name>
</gene>
<dbReference type="InterPro" id="IPR010730">
    <property type="entry name" value="HET"/>
</dbReference>
<dbReference type="PANTHER" id="PTHR33112:SF9">
    <property type="entry name" value="HETEROKARYON INCOMPATIBILITY DOMAIN-CONTAINING PROTEIN"/>
    <property type="match status" value="1"/>
</dbReference>
<name>A0A8H7B0N8_9PLEO</name>
<dbReference type="GeneID" id="62205010"/>
<protein>
    <recommendedName>
        <fullName evidence="1">Heterokaryon incompatibility domain-containing protein</fullName>
    </recommendedName>
</protein>
<sequence>MLCDVCIGMLTRRTGQFFDGTLDVTFEHHKSIKTLRQSLSIHCPICTRLARILSQDTDLSRDQPVAIKACLRKVSQRIHGPKGYDFTLDFELRKARSSRFFLAKIDPRVQAIPRQQTSNNILETARMWMKRCKCARSWEIPGERWYPRRLLDLRELRANLKDPRNSRIRLVESSECPGLQTKNNGTHRIRSGHQDDRYVTLSHCWGKPIDGVIPLKLTTETERRFKTEGIRLQELPRTFRDAVVFASYLDKVGFIWIDSLCIRQPLSKAQEQQQDWLEQSRYMGTVYQKGFLNISATASSDGNGGLFFDERPDHLWENNVNVYYPDPNPSEPKRDNFSELDAYTRCTLIGTAAWEDLVELAPVNRRAWVFQERLLAPRVLHFGCNQLAWECCEFQSSEEHSDEQLDIAQKRHLKHLTPAVGRTLREMRLKGAPDPDLHLRDLYTYELWKMVVETYSRMQLTKFEDKLIALAGVARLFQESLFKLNPRPQYFAGLWGICLESQLLWSVKEVYEDNGIYDNPARRHREGGPSFSWASIDSPYGITYSDVTDYKSSSDTTGELLFKAVDHNISLADPKNPFGMVTGGQLLLAPRHLRRIELYKSPVSIPLPFAIRLKIEPPPKRPTEFANIYLDAPDSDVDIFQADAQMYCMPAAYGERTEKKGDRYLYCLLLKHEGSISFTRSGSGRTEGRYRAFRRVGIVKLSAYPSERERDAFKEETTKEVICLC</sequence>